<feature type="compositionally biased region" description="Low complexity" evidence="1">
    <location>
        <begin position="328"/>
        <end position="337"/>
    </location>
</feature>
<feature type="compositionally biased region" description="Polar residues" evidence="1">
    <location>
        <begin position="1"/>
        <end position="14"/>
    </location>
</feature>
<dbReference type="InterPro" id="IPR028012">
    <property type="entry name" value="Rua1_C"/>
</dbReference>
<proteinExistence type="predicted"/>
<evidence type="ECO:0000313" key="4">
    <source>
        <dbReference type="Proteomes" id="UP000030653"/>
    </source>
</evidence>
<dbReference type="Proteomes" id="UP000030653">
    <property type="component" value="Unassembled WGS sequence"/>
</dbReference>
<dbReference type="RefSeq" id="XP_040625043.1">
    <property type="nucleotide sequence ID" value="XM_040771344.1"/>
</dbReference>
<keyword evidence="4" id="KW-1185">Reference proteome</keyword>
<dbReference type="GeneID" id="63686406"/>
<feature type="region of interest" description="Disordered" evidence="1">
    <location>
        <begin position="315"/>
        <end position="370"/>
    </location>
</feature>
<feature type="domain" description="Transcription regulator Rua1 C-terminal" evidence="2">
    <location>
        <begin position="592"/>
        <end position="644"/>
    </location>
</feature>
<dbReference type="Pfam" id="PF14616">
    <property type="entry name" value="Rua1_C"/>
    <property type="match status" value="1"/>
</dbReference>
<feature type="region of interest" description="Disordered" evidence="1">
    <location>
        <begin position="187"/>
        <end position="209"/>
    </location>
</feature>
<dbReference type="HOGENOM" id="CLU_409385_0_0_1"/>
<feature type="region of interest" description="Disordered" evidence="1">
    <location>
        <begin position="1"/>
        <end position="74"/>
    </location>
</feature>
<feature type="compositionally biased region" description="Low complexity" evidence="1">
    <location>
        <begin position="399"/>
        <end position="469"/>
    </location>
</feature>
<feature type="compositionally biased region" description="Low complexity" evidence="1">
    <location>
        <begin position="187"/>
        <end position="202"/>
    </location>
</feature>
<dbReference type="PANTHER" id="PTHR28125:SF2">
    <property type="entry name" value="MEIOTIC EXPRESSION UP-REGULATED PROTEIN 26"/>
    <property type="match status" value="1"/>
</dbReference>
<dbReference type="OrthoDB" id="5595379at2759"/>
<dbReference type="AlphaFoldDB" id="M5FP16"/>
<accession>M5FP16</accession>
<dbReference type="STRING" id="1858805.M5FP16"/>
<name>M5FP16_DACPD</name>
<organism evidence="3 4">
    <name type="scientific">Dacryopinax primogenitus (strain DJM 731)</name>
    <name type="common">Brown rot fungus</name>
    <dbReference type="NCBI Taxonomy" id="1858805"/>
    <lineage>
        <taxon>Eukaryota</taxon>
        <taxon>Fungi</taxon>
        <taxon>Dikarya</taxon>
        <taxon>Basidiomycota</taxon>
        <taxon>Agaricomycotina</taxon>
        <taxon>Dacrymycetes</taxon>
        <taxon>Dacrymycetales</taxon>
        <taxon>Dacrymycetaceae</taxon>
        <taxon>Dacryopinax</taxon>
    </lineage>
</organism>
<protein>
    <recommendedName>
        <fullName evidence="2">Transcription regulator Rua1 C-terminal domain-containing protein</fullName>
    </recommendedName>
</protein>
<feature type="compositionally biased region" description="Low complexity" evidence="1">
    <location>
        <begin position="37"/>
        <end position="58"/>
    </location>
</feature>
<feature type="region of interest" description="Disordered" evidence="1">
    <location>
        <begin position="383"/>
        <end position="473"/>
    </location>
</feature>
<dbReference type="EMBL" id="JH795874">
    <property type="protein sequence ID" value="EJT98145.1"/>
    <property type="molecule type" value="Genomic_DNA"/>
</dbReference>
<sequence>MSTNRPLTNITNTPSRRRRQKRDSPPTLKLEDWLHISPASSSPPDLAAASSSQSRNSAKLQSRTPPHPHSFSSLSPPLLLHANPFIDAEHTTDEWRNIVSSFGLDSHARGPYAVSLSIPTSGFPDPTFTSDRVSESSSPKLFSYDDDFSSFTPTYLTQDSPDSPLFHQLEGLPDAVYEPPDFAFSWSDSPRTSSSTSTSPVPERTRRILHSPNPFLGNFEMRSVSPVIPEARPLVEVSKPISKVQTTVIAVAETEVQVTPLASNCGHSRSSSSSSHRSGISLTAEGYLSVIPSSLKRHERVNTPVSALRSTAEWEKEDLDYVPPSPAPSSALTSLSSNDDSPENQTTSVIKRPLPYAIEEPSSPPNKRFRLSICAPTPIIAAPPIIPATSTKSRRKRLSSSSTTTSTSSRPARTWTSSTLTSLTASQHSVQGDTSSGTIKTTSSSVGSDDPHPATISSESAEEPSSPVPAERDPAIFDETGAYIRRILPPDVPIVEDFSLFYRRWPMSSLFAREDEIGHRALRQIGMTVKQPQGGWTYNEPRSVYDLYTPRLVKGMGKDKMAMCPVCIEPISRGGEGKRVAYKTKVSAYTFRTTERSVNTKNMKDTMREGRCHRCKKWIPLDGVRSGDVKVREIFWWKHAAKCHGEEDPVEDTHPLFEDALFHAYRSLSGN</sequence>
<gene>
    <name evidence="3" type="ORF">DACRYDRAFT_18225</name>
</gene>
<reference evidence="3 4" key="1">
    <citation type="journal article" date="2012" name="Science">
        <title>The Paleozoic origin of enzymatic lignin decomposition reconstructed from 31 fungal genomes.</title>
        <authorList>
            <person name="Floudas D."/>
            <person name="Binder M."/>
            <person name="Riley R."/>
            <person name="Barry K."/>
            <person name="Blanchette R.A."/>
            <person name="Henrissat B."/>
            <person name="Martinez A.T."/>
            <person name="Otillar R."/>
            <person name="Spatafora J.W."/>
            <person name="Yadav J.S."/>
            <person name="Aerts A."/>
            <person name="Benoit I."/>
            <person name="Boyd A."/>
            <person name="Carlson A."/>
            <person name="Copeland A."/>
            <person name="Coutinho P.M."/>
            <person name="de Vries R.P."/>
            <person name="Ferreira P."/>
            <person name="Findley K."/>
            <person name="Foster B."/>
            <person name="Gaskell J."/>
            <person name="Glotzer D."/>
            <person name="Gorecki P."/>
            <person name="Heitman J."/>
            <person name="Hesse C."/>
            <person name="Hori C."/>
            <person name="Igarashi K."/>
            <person name="Jurgens J.A."/>
            <person name="Kallen N."/>
            <person name="Kersten P."/>
            <person name="Kohler A."/>
            <person name="Kuees U."/>
            <person name="Kumar T.K.A."/>
            <person name="Kuo A."/>
            <person name="LaButti K."/>
            <person name="Larrondo L.F."/>
            <person name="Lindquist E."/>
            <person name="Ling A."/>
            <person name="Lombard V."/>
            <person name="Lucas S."/>
            <person name="Lundell T."/>
            <person name="Martin R."/>
            <person name="McLaughlin D.J."/>
            <person name="Morgenstern I."/>
            <person name="Morin E."/>
            <person name="Murat C."/>
            <person name="Nagy L.G."/>
            <person name="Nolan M."/>
            <person name="Ohm R.A."/>
            <person name="Patyshakuliyeva A."/>
            <person name="Rokas A."/>
            <person name="Ruiz-Duenas F.J."/>
            <person name="Sabat G."/>
            <person name="Salamov A."/>
            <person name="Samejima M."/>
            <person name="Schmutz J."/>
            <person name="Slot J.C."/>
            <person name="St John F."/>
            <person name="Stenlid J."/>
            <person name="Sun H."/>
            <person name="Sun S."/>
            <person name="Syed K."/>
            <person name="Tsang A."/>
            <person name="Wiebenga A."/>
            <person name="Young D."/>
            <person name="Pisabarro A."/>
            <person name="Eastwood D.C."/>
            <person name="Martin F."/>
            <person name="Cullen D."/>
            <person name="Grigoriev I.V."/>
            <person name="Hibbett D.S."/>
        </authorList>
    </citation>
    <scope>NUCLEOTIDE SEQUENCE [LARGE SCALE GENOMIC DNA]</scope>
    <source>
        <strain evidence="3 4">DJM-731 SS1</strain>
    </source>
</reference>
<dbReference type="PANTHER" id="PTHR28125">
    <property type="entry name" value="MEIOTIC EXPRESSION UP-REGULATED PROTEIN 26"/>
    <property type="match status" value="1"/>
</dbReference>
<evidence type="ECO:0000313" key="3">
    <source>
        <dbReference type="EMBL" id="EJT98145.1"/>
    </source>
</evidence>
<evidence type="ECO:0000259" key="2">
    <source>
        <dbReference type="Pfam" id="PF14616"/>
    </source>
</evidence>
<evidence type="ECO:0000256" key="1">
    <source>
        <dbReference type="SAM" id="MobiDB-lite"/>
    </source>
</evidence>